<dbReference type="InterPro" id="IPR029016">
    <property type="entry name" value="GAF-like_dom_sf"/>
</dbReference>
<dbReference type="InterPro" id="IPR013654">
    <property type="entry name" value="PAS_2"/>
</dbReference>
<name>A0A3P3DR61_9RHOB</name>
<dbReference type="GO" id="GO:0009584">
    <property type="term" value="P:detection of visible light"/>
    <property type="evidence" value="ECO:0007669"/>
    <property type="project" value="InterPro"/>
</dbReference>
<evidence type="ECO:0000256" key="6">
    <source>
        <dbReference type="SAM" id="MobiDB-lite"/>
    </source>
</evidence>
<dbReference type="InterPro" id="IPR003594">
    <property type="entry name" value="HATPase_dom"/>
</dbReference>
<dbReference type="Gene3D" id="3.30.450.40">
    <property type="match status" value="1"/>
</dbReference>
<dbReference type="InterPro" id="IPR016132">
    <property type="entry name" value="Phyto_chromo_attachment"/>
</dbReference>
<dbReference type="Pfam" id="PF01590">
    <property type="entry name" value="GAF"/>
    <property type="match status" value="1"/>
</dbReference>
<accession>A0A3P3DR61</accession>
<evidence type="ECO:0000259" key="7">
    <source>
        <dbReference type="PROSITE" id="PS50046"/>
    </source>
</evidence>
<evidence type="ECO:0000313" key="9">
    <source>
        <dbReference type="Proteomes" id="UP000282125"/>
    </source>
</evidence>
<dbReference type="Gene3D" id="3.30.450.20">
    <property type="entry name" value="PAS domain"/>
    <property type="match status" value="2"/>
</dbReference>
<dbReference type="Gene3D" id="3.30.450.270">
    <property type="match status" value="1"/>
</dbReference>
<evidence type="ECO:0000256" key="3">
    <source>
        <dbReference type="ARBA" id="ARBA00022606"/>
    </source>
</evidence>
<organism evidence="8 9">
    <name type="scientific">Falsigemmobacter faecalis</name>
    <dbReference type="NCBI Taxonomy" id="2488730"/>
    <lineage>
        <taxon>Bacteria</taxon>
        <taxon>Pseudomonadati</taxon>
        <taxon>Pseudomonadota</taxon>
        <taxon>Alphaproteobacteria</taxon>
        <taxon>Rhodobacterales</taxon>
        <taxon>Paracoccaceae</taxon>
        <taxon>Falsigemmobacter</taxon>
    </lineage>
</organism>
<keyword evidence="3" id="KW-0716">Sensory transduction</keyword>
<comment type="similarity">
    <text evidence="1">In the N-terminal section; belongs to the phytochrome family.</text>
</comment>
<evidence type="ECO:0000256" key="2">
    <source>
        <dbReference type="ARBA" id="ARBA00022543"/>
    </source>
</evidence>
<evidence type="ECO:0000256" key="1">
    <source>
        <dbReference type="ARBA" id="ARBA00006402"/>
    </source>
</evidence>
<keyword evidence="9" id="KW-1185">Reference proteome</keyword>
<keyword evidence="4" id="KW-0157">Chromophore</keyword>
<feature type="domain" description="Phytochrome chromophore attachment site" evidence="7">
    <location>
        <begin position="176"/>
        <end position="317"/>
    </location>
</feature>
<evidence type="ECO:0000313" key="8">
    <source>
        <dbReference type="EMBL" id="RRH76166.1"/>
    </source>
</evidence>
<dbReference type="Proteomes" id="UP000282125">
    <property type="component" value="Unassembled WGS sequence"/>
</dbReference>
<dbReference type="PROSITE" id="PS50046">
    <property type="entry name" value="PHYTOCHROME_2"/>
    <property type="match status" value="1"/>
</dbReference>
<keyword evidence="5" id="KW-0675">Receptor</keyword>
<dbReference type="SUPFAM" id="SSF55781">
    <property type="entry name" value="GAF domain-like"/>
    <property type="match status" value="2"/>
</dbReference>
<dbReference type="InterPro" id="IPR003018">
    <property type="entry name" value="GAF"/>
</dbReference>
<keyword evidence="2" id="KW-0600">Photoreceptor protein</keyword>
<dbReference type="Pfam" id="PF07568">
    <property type="entry name" value="HisKA_2"/>
    <property type="match status" value="1"/>
</dbReference>
<dbReference type="SMART" id="SM00065">
    <property type="entry name" value="GAF"/>
    <property type="match status" value="1"/>
</dbReference>
<dbReference type="InterPro" id="IPR013515">
    <property type="entry name" value="Phytochrome_cen-reg"/>
</dbReference>
<dbReference type="Pfam" id="PF00360">
    <property type="entry name" value="PHY"/>
    <property type="match status" value="1"/>
</dbReference>
<dbReference type="GO" id="GO:0009881">
    <property type="term" value="F:photoreceptor activity"/>
    <property type="evidence" value="ECO:0007669"/>
    <property type="project" value="UniProtKB-KW"/>
</dbReference>
<gene>
    <name evidence="8" type="ORF">EG244_07035</name>
</gene>
<reference evidence="8 9" key="1">
    <citation type="submission" date="2018-11" db="EMBL/GenBank/DDBJ databases">
        <title>Gemmobacter sp. nov., YIM 102744-1 draft genome.</title>
        <authorList>
            <person name="Li G."/>
            <person name="Jiang Y."/>
        </authorList>
    </citation>
    <scope>NUCLEOTIDE SEQUENCE [LARGE SCALE GENOMIC DNA]</scope>
    <source>
        <strain evidence="8 9">YIM 102744-1</strain>
    </source>
</reference>
<dbReference type="PANTHER" id="PTHR43065">
    <property type="entry name" value="SENSOR HISTIDINE KINASE"/>
    <property type="match status" value="1"/>
</dbReference>
<dbReference type="SUPFAM" id="SSF55874">
    <property type="entry name" value="ATPase domain of HSP90 chaperone/DNA topoisomerase II/histidine kinase"/>
    <property type="match status" value="1"/>
</dbReference>
<dbReference type="Gene3D" id="3.30.565.10">
    <property type="entry name" value="Histidine kinase-like ATPase, C-terminal domain"/>
    <property type="match status" value="1"/>
</dbReference>
<evidence type="ECO:0000256" key="4">
    <source>
        <dbReference type="ARBA" id="ARBA00022991"/>
    </source>
</evidence>
<dbReference type="PANTHER" id="PTHR43065:SF23">
    <property type="entry name" value="SENSOR HISTIDINE KINASE PDTAS"/>
    <property type="match status" value="1"/>
</dbReference>
<dbReference type="Pfam" id="PF08446">
    <property type="entry name" value="PAS_2"/>
    <property type="match status" value="1"/>
</dbReference>
<evidence type="ECO:0000256" key="5">
    <source>
        <dbReference type="ARBA" id="ARBA00023170"/>
    </source>
</evidence>
<dbReference type="SUPFAM" id="SSF55785">
    <property type="entry name" value="PYP-like sensor domain (PAS domain)"/>
    <property type="match status" value="1"/>
</dbReference>
<protein>
    <submittedName>
        <fullName evidence="8">GAF domain-containing protein</fullName>
    </submittedName>
</protein>
<dbReference type="InterPro" id="IPR035965">
    <property type="entry name" value="PAS-like_dom_sf"/>
</dbReference>
<dbReference type="InterPro" id="IPR036890">
    <property type="entry name" value="HATPase_C_sf"/>
</dbReference>
<dbReference type="GO" id="GO:0006355">
    <property type="term" value="P:regulation of DNA-templated transcription"/>
    <property type="evidence" value="ECO:0007669"/>
    <property type="project" value="InterPro"/>
</dbReference>
<dbReference type="PRINTS" id="PR01033">
    <property type="entry name" value="PHYTOCHROME"/>
</dbReference>
<dbReference type="InterPro" id="IPR043150">
    <property type="entry name" value="Phytochrome_PHY_sf"/>
</dbReference>
<feature type="compositionally biased region" description="Basic and acidic residues" evidence="6">
    <location>
        <begin position="1"/>
        <end position="11"/>
    </location>
</feature>
<dbReference type="InterPro" id="IPR011495">
    <property type="entry name" value="Sig_transdc_His_kin_sub2_dim/P"/>
</dbReference>
<dbReference type="Pfam" id="PF13581">
    <property type="entry name" value="HATPase_c_2"/>
    <property type="match status" value="1"/>
</dbReference>
<dbReference type="SMART" id="SM00387">
    <property type="entry name" value="HATPase_c"/>
    <property type="match status" value="1"/>
</dbReference>
<dbReference type="AlphaFoldDB" id="A0A3P3DR61"/>
<proteinExistence type="inferred from homology"/>
<dbReference type="EMBL" id="RRAZ01000008">
    <property type="protein sequence ID" value="RRH76166.1"/>
    <property type="molecule type" value="Genomic_DNA"/>
</dbReference>
<dbReference type="InterPro" id="IPR001294">
    <property type="entry name" value="Phytochrome"/>
</dbReference>
<sequence length="753" mass="81593">MARAYRGDRAGGRAGPRRAAGDLSRRRARVPGRPPHSLWRSAVTPAQPPLTECDREPIHIPGSIQPHGVLLVVDPQTRCVTQGAGRIAERLGVAVWAGQPLEALLGPVLTAAIFSPAGSLPRNVTPPHATEAFDVQLTHAGAELLIELEPAATPELMATILPRLEEGAQRFEQAGDMQSLLNLAAREIRQLTGYDRVMVYRFLADEAGKVVADDIAPGHSSFLNHHFPASDIPAQARALYVRNLVRVIPDACYHPAPLWPPRPADQPLDMSDCSLRSVSPVHLRYLQNMGVAASASFSIVKDGELWGLIACHHFSPRGLSLDVRNGGRALCGALSRQIRAWEDVSIYREKVRLQSYEDQIAADLQDEAAPEDFLPGQLPFLAEMLDADGVALVHGAAILQHGRCPETAEVERLADFALAQGAGMVFATDRLAGPGPRCDSPGQLATGLLALILSAEERWMLLCFRADVLQTINWAGNPHKAASADATGQLNPRASFQSWSEQVRGGARPWSPAEKEAMQRLGGLIQTAWQTRRIRDLNRDLLRTVAEKEGLLKQREFLLGEVNHRVQNSLTIISGFLSMQARASAEQPTKVALAEARHRVAAIALVHRRLYDAEQVQAVDAARYVDDLLDDLLGTVDPGWKAALRRNLTAITVPVDRAINMGLILTELFINASKYAYGGATGPVSVTLLREGDILSLTLADFGRGYSGGQQSSGSRFGSRMMAALVEAMNGTLQLHDTKPGLCATLSVPLESD</sequence>
<feature type="region of interest" description="Disordered" evidence="6">
    <location>
        <begin position="1"/>
        <end position="37"/>
    </location>
</feature>
<comment type="caution">
    <text evidence="8">The sequence shown here is derived from an EMBL/GenBank/DDBJ whole genome shotgun (WGS) entry which is preliminary data.</text>
</comment>